<evidence type="ECO:0000313" key="6">
    <source>
        <dbReference type="EMBL" id="MFO3667282.1"/>
    </source>
</evidence>
<evidence type="ECO:0000256" key="1">
    <source>
        <dbReference type="ARBA" id="ARBA00022705"/>
    </source>
</evidence>
<feature type="domain" description="J" evidence="5">
    <location>
        <begin position="202"/>
        <end position="266"/>
    </location>
</feature>
<sequence length="266" mass="30998">MKKFFGKFLHGLATVIGTIFTVLINIMNILVMTFEGIRSLLAVVFMLGCSTFIFLPTLLLFLPSKVWMAIFIIMIIPVLGPSFISFLRYGNYVLTEWMYDRANSLITGEKQGFDSLGDYSEKYINDRQKERQRAAEEEARARQERMNDYFEDIFGNFTYYETRDFSQGDFSGFGNYQNQGGYQGGYQNYGVNDLGFKEKYEKSCQTLDLPLNTDIYQVKLNYRKLAKKYHPDLNKEPGAKEKFQEVNAAYEFLSEDNIKKYKNTYL</sequence>
<evidence type="ECO:0000256" key="2">
    <source>
        <dbReference type="ARBA" id="ARBA00023186"/>
    </source>
</evidence>
<evidence type="ECO:0000259" key="5">
    <source>
        <dbReference type="PROSITE" id="PS50076"/>
    </source>
</evidence>
<evidence type="ECO:0000256" key="4">
    <source>
        <dbReference type="SAM" id="Phobius"/>
    </source>
</evidence>
<keyword evidence="3" id="KW-0175">Coiled coil</keyword>
<organism evidence="6 7">
    <name type="scientific">Anaerococcus kampingae</name>
    <dbReference type="NCBI Taxonomy" id="3115614"/>
    <lineage>
        <taxon>Bacteria</taxon>
        <taxon>Bacillati</taxon>
        <taxon>Bacillota</taxon>
        <taxon>Tissierellia</taxon>
        <taxon>Tissierellales</taxon>
        <taxon>Peptoniphilaceae</taxon>
        <taxon>Anaerococcus</taxon>
    </lineage>
</organism>
<reference evidence="6 7" key="1">
    <citation type="journal article" date="2025" name="Anaerobe">
        <title>Description of Anaerococcus kampingiae sp. nov., Anaerococcus groningensis sp. nov., Anaerococcus martiniensis sp. nov., and Anaerococcus cruorum sp. nov., isolated from human clinical specimens.</title>
        <authorList>
            <person name="Boiten K.E."/>
            <person name="Meijer J."/>
            <person name="van Wezel E.M."/>
            <person name="Veloo A.C.M."/>
        </authorList>
    </citation>
    <scope>NUCLEOTIDE SEQUENCE [LARGE SCALE GENOMIC DNA]</scope>
    <source>
        <strain evidence="6 7">ENR0874</strain>
    </source>
</reference>
<dbReference type="PANTHER" id="PTHR44360">
    <property type="entry name" value="DNAJ HOMOLOG SUBFAMILY B MEMBER 9"/>
    <property type="match status" value="1"/>
</dbReference>
<protein>
    <submittedName>
        <fullName evidence="6">J domain-containing protein</fullName>
    </submittedName>
</protein>
<feature type="coiled-coil region" evidence="3">
    <location>
        <begin position="120"/>
        <end position="147"/>
    </location>
</feature>
<dbReference type="RefSeq" id="WP_410035626.1">
    <property type="nucleotide sequence ID" value="NZ_JBGMEF010000019.1"/>
</dbReference>
<dbReference type="Pfam" id="PF00226">
    <property type="entry name" value="DnaJ"/>
    <property type="match status" value="1"/>
</dbReference>
<evidence type="ECO:0000256" key="3">
    <source>
        <dbReference type="SAM" id="Coils"/>
    </source>
</evidence>
<gene>
    <name evidence="6" type="ORF">ACCQ42_05805</name>
</gene>
<dbReference type="InterPro" id="IPR051948">
    <property type="entry name" value="Hsp70_co-chaperone_J-domain"/>
</dbReference>
<feature type="transmembrane region" description="Helical" evidence="4">
    <location>
        <begin position="40"/>
        <end position="61"/>
    </location>
</feature>
<dbReference type="SUPFAM" id="SSF46565">
    <property type="entry name" value="Chaperone J-domain"/>
    <property type="match status" value="1"/>
</dbReference>
<comment type="caution">
    <text evidence="6">The sequence shown here is derived from an EMBL/GenBank/DDBJ whole genome shotgun (WGS) entry which is preliminary data.</text>
</comment>
<dbReference type="Proteomes" id="UP001637994">
    <property type="component" value="Unassembled WGS sequence"/>
</dbReference>
<accession>A0ABW9MD81</accession>
<dbReference type="PRINTS" id="PR00625">
    <property type="entry name" value="JDOMAIN"/>
</dbReference>
<keyword evidence="7" id="KW-1185">Reference proteome</keyword>
<dbReference type="SMART" id="SM00271">
    <property type="entry name" value="DnaJ"/>
    <property type="match status" value="1"/>
</dbReference>
<keyword evidence="4" id="KW-0812">Transmembrane</keyword>
<evidence type="ECO:0000313" key="7">
    <source>
        <dbReference type="Proteomes" id="UP001637994"/>
    </source>
</evidence>
<feature type="transmembrane region" description="Helical" evidence="4">
    <location>
        <begin position="67"/>
        <end position="89"/>
    </location>
</feature>
<dbReference type="InterPro" id="IPR001623">
    <property type="entry name" value="DnaJ_domain"/>
</dbReference>
<dbReference type="Gene3D" id="1.10.287.110">
    <property type="entry name" value="DnaJ domain"/>
    <property type="match status" value="1"/>
</dbReference>
<proteinExistence type="predicted"/>
<dbReference type="PROSITE" id="PS50076">
    <property type="entry name" value="DNAJ_2"/>
    <property type="match status" value="1"/>
</dbReference>
<dbReference type="InterPro" id="IPR036869">
    <property type="entry name" value="J_dom_sf"/>
</dbReference>
<dbReference type="EMBL" id="JBGMEF010000019">
    <property type="protein sequence ID" value="MFO3667282.1"/>
    <property type="molecule type" value="Genomic_DNA"/>
</dbReference>
<keyword evidence="1" id="KW-0235">DNA replication</keyword>
<keyword evidence="4" id="KW-1133">Transmembrane helix</keyword>
<dbReference type="PANTHER" id="PTHR44360:SF1">
    <property type="entry name" value="DNAJ HOMOLOG SUBFAMILY B MEMBER 9"/>
    <property type="match status" value="1"/>
</dbReference>
<dbReference type="CDD" id="cd06257">
    <property type="entry name" value="DnaJ"/>
    <property type="match status" value="1"/>
</dbReference>
<keyword evidence="2" id="KW-0143">Chaperone</keyword>
<keyword evidence="4" id="KW-0472">Membrane</keyword>
<feature type="transmembrane region" description="Helical" evidence="4">
    <location>
        <begin position="12"/>
        <end position="33"/>
    </location>
</feature>
<name>A0ABW9MD81_9FIRM</name>